<sequence length="150" mass="17188">MADLNETVCHQRVELARKGENPWLICQMPSGWAVMCDKQVQPGYVILLPDPMVGSLNELSGETRAQFLADMALIGDALLAATDAYRINYEILGNSDQALHAHIIPRYQSETDERRPLPIWFYDWHGSPDFMSGEFDELRNRIREEILRVL</sequence>
<dbReference type="GO" id="GO:0003824">
    <property type="term" value="F:catalytic activity"/>
    <property type="evidence" value="ECO:0007669"/>
    <property type="project" value="InterPro"/>
</dbReference>
<dbReference type="Gene3D" id="3.30.428.10">
    <property type="entry name" value="HIT-like"/>
    <property type="match status" value="1"/>
</dbReference>
<dbReference type="Proteomes" id="UP000258927">
    <property type="component" value="Chromosome"/>
</dbReference>
<dbReference type="EMBL" id="CP021330">
    <property type="protein sequence ID" value="AVX03039.1"/>
    <property type="molecule type" value="Genomic_DNA"/>
</dbReference>
<accession>A0A2R4MAZ7</accession>
<dbReference type="SUPFAM" id="SSF54197">
    <property type="entry name" value="HIT-like"/>
    <property type="match status" value="1"/>
</dbReference>
<proteinExistence type="predicted"/>
<dbReference type="AlphaFoldDB" id="A0A2R4MAZ7"/>
<dbReference type="RefSeq" id="WP_117396683.1">
    <property type="nucleotide sequence ID" value="NZ_CP021330.1"/>
</dbReference>
<evidence type="ECO:0000256" key="1">
    <source>
        <dbReference type="PROSITE-ProRule" id="PRU00464"/>
    </source>
</evidence>
<keyword evidence="4" id="KW-1185">Reference proteome</keyword>
<evidence type="ECO:0000259" key="2">
    <source>
        <dbReference type="PROSITE" id="PS51084"/>
    </source>
</evidence>
<dbReference type="PROSITE" id="PS51084">
    <property type="entry name" value="HIT_2"/>
    <property type="match status" value="1"/>
</dbReference>
<protein>
    <recommendedName>
        <fullName evidence="2">HIT domain-containing protein</fullName>
    </recommendedName>
</protein>
<dbReference type="InterPro" id="IPR036265">
    <property type="entry name" value="HIT-like_sf"/>
</dbReference>
<feature type="domain" description="HIT" evidence="2">
    <location>
        <begin position="11"/>
        <end position="113"/>
    </location>
</feature>
<organism evidence="3 4">
    <name type="scientific">Maritalea myrionectae</name>
    <dbReference type="NCBI Taxonomy" id="454601"/>
    <lineage>
        <taxon>Bacteria</taxon>
        <taxon>Pseudomonadati</taxon>
        <taxon>Pseudomonadota</taxon>
        <taxon>Alphaproteobacteria</taxon>
        <taxon>Hyphomicrobiales</taxon>
        <taxon>Devosiaceae</taxon>
        <taxon>Maritalea</taxon>
    </lineage>
</organism>
<dbReference type="InterPro" id="IPR011146">
    <property type="entry name" value="HIT-like"/>
</dbReference>
<evidence type="ECO:0000313" key="4">
    <source>
        <dbReference type="Proteomes" id="UP000258927"/>
    </source>
</evidence>
<name>A0A2R4MAZ7_9HYPH</name>
<reference evidence="3 4" key="1">
    <citation type="submission" date="2017-05" db="EMBL/GenBank/DDBJ databases">
        <title>Genome Analysis of Maritalea myrionectae HL2708#5.</title>
        <authorList>
            <consortium name="Cotde Inc.-PKNU"/>
            <person name="Jang D."/>
            <person name="Oh H.-M."/>
        </authorList>
    </citation>
    <scope>NUCLEOTIDE SEQUENCE [LARGE SCALE GENOMIC DNA]</scope>
    <source>
        <strain evidence="3 4">HL2708#5</strain>
    </source>
</reference>
<comment type="caution">
    <text evidence="1">Lacks conserved residue(s) required for the propagation of feature annotation.</text>
</comment>
<dbReference type="STRING" id="1122213.GCA_000423365_03205"/>
<evidence type="ECO:0000313" key="3">
    <source>
        <dbReference type="EMBL" id="AVX03039.1"/>
    </source>
</evidence>
<dbReference type="KEGG" id="mmyr:MXMO3_00493"/>
<gene>
    <name evidence="3" type="ORF">MXMO3_00493</name>
</gene>